<keyword evidence="3" id="KW-1185">Reference proteome</keyword>
<reference evidence="2 3" key="1">
    <citation type="submission" date="2019-07" db="EMBL/GenBank/DDBJ databases">
        <title>Whole genome shotgun sequence of Aneurinibacillus danicus NBRC 102444.</title>
        <authorList>
            <person name="Hosoyama A."/>
            <person name="Uohara A."/>
            <person name="Ohji S."/>
            <person name="Ichikawa N."/>
        </authorList>
    </citation>
    <scope>NUCLEOTIDE SEQUENCE [LARGE SCALE GENOMIC DNA]</scope>
    <source>
        <strain evidence="2 3">NBRC 102444</strain>
    </source>
</reference>
<evidence type="ECO:0000313" key="3">
    <source>
        <dbReference type="Proteomes" id="UP000321157"/>
    </source>
</evidence>
<dbReference type="RefSeq" id="WP_146809136.1">
    <property type="nucleotide sequence ID" value="NZ_BJXX01000056.1"/>
</dbReference>
<evidence type="ECO:0000256" key="1">
    <source>
        <dbReference type="SAM" id="MobiDB-lite"/>
    </source>
</evidence>
<gene>
    <name evidence="2" type="ORF">ADA01nite_12790</name>
</gene>
<organism evidence="2 3">
    <name type="scientific">Aneurinibacillus danicus</name>
    <dbReference type="NCBI Taxonomy" id="267746"/>
    <lineage>
        <taxon>Bacteria</taxon>
        <taxon>Bacillati</taxon>
        <taxon>Bacillota</taxon>
        <taxon>Bacilli</taxon>
        <taxon>Bacillales</taxon>
        <taxon>Paenibacillaceae</taxon>
        <taxon>Aneurinibacillus group</taxon>
        <taxon>Aneurinibacillus</taxon>
    </lineage>
</organism>
<comment type="caution">
    <text evidence="2">The sequence shown here is derived from an EMBL/GenBank/DDBJ whole genome shotgun (WGS) entry which is preliminary data.</text>
</comment>
<feature type="region of interest" description="Disordered" evidence="1">
    <location>
        <begin position="53"/>
        <end position="74"/>
    </location>
</feature>
<sequence length="74" mass="8159">MKPSEEKCMACGKQVVQQVYAIYHTVTAGKKDGDEGVAGFLCESCGRKHKMKPIKPKNPFAKLEQLKTKAESDS</sequence>
<evidence type="ECO:0000313" key="2">
    <source>
        <dbReference type="EMBL" id="GEN33819.1"/>
    </source>
</evidence>
<dbReference type="AlphaFoldDB" id="A0A511V4Y3"/>
<accession>A0A511V4Y3</accession>
<feature type="compositionally biased region" description="Basic and acidic residues" evidence="1">
    <location>
        <begin position="64"/>
        <end position="74"/>
    </location>
</feature>
<dbReference type="OrthoDB" id="2679836at2"/>
<name>A0A511V4Y3_9BACL</name>
<dbReference type="EMBL" id="BJXX01000056">
    <property type="protein sequence ID" value="GEN33819.1"/>
    <property type="molecule type" value="Genomic_DNA"/>
</dbReference>
<protein>
    <submittedName>
        <fullName evidence="2">Uncharacterized protein</fullName>
    </submittedName>
</protein>
<dbReference type="Proteomes" id="UP000321157">
    <property type="component" value="Unassembled WGS sequence"/>
</dbReference>
<proteinExistence type="predicted"/>